<protein>
    <submittedName>
        <fullName evidence="2">PD-(D/E)XK nuclease superfamily</fullName>
    </submittedName>
</protein>
<dbReference type="EMBL" id="LR796391">
    <property type="protein sequence ID" value="CAB4141504.1"/>
    <property type="molecule type" value="Genomic_DNA"/>
</dbReference>
<gene>
    <name evidence="2" type="ORF">UFOVP418_51</name>
</gene>
<feature type="domain" description="PD-(D/E)XK endonuclease-like" evidence="1">
    <location>
        <begin position="39"/>
        <end position="169"/>
    </location>
</feature>
<dbReference type="Gene3D" id="3.90.320.10">
    <property type="match status" value="1"/>
</dbReference>
<dbReference type="InterPro" id="IPR038726">
    <property type="entry name" value="PDDEXK_AddAB-type"/>
</dbReference>
<dbReference type="InterPro" id="IPR011604">
    <property type="entry name" value="PDDEXK-like_dom_sf"/>
</dbReference>
<accession>A0A6J5M404</accession>
<proteinExistence type="predicted"/>
<reference evidence="2" key="1">
    <citation type="submission" date="2020-04" db="EMBL/GenBank/DDBJ databases">
        <authorList>
            <person name="Chiriac C."/>
            <person name="Salcher M."/>
            <person name="Ghai R."/>
            <person name="Kavagutti S V."/>
        </authorList>
    </citation>
    <scope>NUCLEOTIDE SEQUENCE</scope>
</reference>
<evidence type="ECO:0000313" key="2">
    <source>
        <dbReference type="EMBL" id="CAB4141504.1"/>
    </source>
</evidence>
<evidence type="ECO:0000259" key="1">
    <source>
        <dbReference type="Pfam" id="PF12705"/>
    </source>
</evidence>
<organism evidence="2">
    <name type="scientific">uncultured Caudovirales phage</name>
    <dbReference type="NCBI Taxonomy" id="2100421"/>
    <lineage>
        <taxon>Viruses</taxon>
        <taxon>Duplodnaviria</taxon>
        <taxon>Heunggongvirae</taxon>
        <taxon>Uroviricota</taxon>
        <taxon>Caudoviricetes</taxon>
        <taxon>Peduoviridae</taxon>
        <taxon>Maltschvirus</taxon>
        <taxon>Maltschvirus maltsch</taxon>
    </lineage>
</organism>
<sequence length="204" mass="23851">MTTFRATQVEAYRRYRDSEWTTYEELIATLRGELVANEAMKFGTAVHTACEAYHTRPEPLYHVDEYKFSPASIKHATNGLDHYASCETKVSRRLYAEDGTELTLTGTCDVITGTHVIDYKTTMKSISDAKIQAYQDSYQWRCYLAMTGCDTFTFRIMQWAEDAGFWYIKNMQDVRCDRYIGMIDDVERMVRELYEFTKQCKELV</sequence>
<dbReference type="Pfam" id="PF12705">
    <property type="entry name" value="PDDEXK_1"/>
    <property type="match status" value="1"/>
</dbReference>
<name>A0A6J5M404_9CAUD</name>